<keyword evidence="4 7" id="KW-0812">Transmembrane</keyword>
<gene>
    <name evidence="11" type="ORF">B1199_16345</name>
</gene>
<keyword evidence="6 7" id="KW-0472">Membrane</keyword>
<feature type="transmembrane region" description="Helical" evidence="7">
    <location>
        <begin position="199"/>
        <end position="222"/>
    </location>
</feature>
<reference evidence="11 12" key="1">
    <citation type="submission" date="2017-02" db="EMBL/GenBank/DDBJ databases">
        <title>Pseudoalteromonas ulvae TC14 Genome.</title>
        <authorList>
            <person name="Molmeret M."/>
        </authorList>
    </citation>
    <scope>NUCLEOTIDE SEQUENCE [LARGE SCALE GENOMIC DNA]</scope>
    <source>
        <strain evidence="11">TC14</strain>
    </source>
</reference>
<evidence type="ECO:0000256" key="4">
    <source>
        <dbReference type="ARBA" id="ARBA00022692"/>
    </source>
</evidence>
<dbReference type="EMBL" id="MWPV01000005">
    <property type="protein sequence ID" value="OUL56934.1"/>
    <property type="molecule type" value="Genomic_DNA"/>
</dbReference>
<dbReference type="SUPFAM" id="SSF82689">
    <property type="entry name" value="Mechanosensitive channel protein MscS (YggB), C-terminal domain"/>
    <property type="match status" value="1"/>
</dbReference>
<protein>
    <submittedName>
        <fullName evidence="11">Mechanosensitive ion channel protein MscS</fullName>
    </submittedName>
</protein>
<feature type="transmembrane region" description="Helical" evidence="7">
    <location>
        <begin position="274"/>
        <end position="296"/>
    </location>
</feature>
<evidence type="ECO:0000256" key="7">
    <source>
        <dbReference type="SAM" id="Phobius"/>
    </source>
</evidence>
<evidence type="ECO:0000259" key="9">
    <source>
        <dbReference type="Pfam" id="PF00924"/>
    </source>
</evidence>
<comment type="subcellular location">
    <subcellularLocation>
        <location evidence="1">Cell membrane</location>
        <topology evidence="1">Multi-pass membrane protein</topology>
    </subcellularLocation>
</comment>
<keyword evidence="3" id="KW-1003">Cell membrane</keyword>
<evidence type="ECO:0000259" key="10">
    <source>
        <dbReference type="Pfam" id="PF21088"/>
    </source>
</evidence>
<dbReference type="GO" id="GO:0008381">
    <property type="term" value="F:mechanosensitive monoatomic ion channel activity"/>
    <property type="evidence" value="ECO:0007669"/>
    <property type="project" value="UniProtKB-ARBA"/>
</dbReference>
<dbReference type="InterPro" id="IPR011066">
    <property type="entry name" value="MscS_channel_C_sf"/>
</dbReference>
<dbReference type="PANTHER" id="PTHR30566">
    <property type="entry name" value="YNAI-RELATED MECHANOSENSITIVE ION CHANNEL"/>
    <property type="match status" value="1"/>
</dbReference>
<dbReference type="Gene3D" id="3.30.70.100">
    <property type="match status" value="1"/>
</dbReference>
<dbReference type="InterPro" id="IPR006686">
    <property type="entry name" value="MscS_channel_CS"/>
</dbReference>
<dbReference type="Pfam" id="PF21088">
    <property type="entry name" value="MS_channel_1st"/>
    <property type="match status" value="1"/>
</dbReference>
<sequence>MVFTLRCIVTLLLTLSLSLHATLASVSSLPTVDANADEPSVQVYAYQDILRRDTPRGTLQGFLEAAYNQDFITAAKYLDVRYLPENMVKENASLYAKQLQAIIERNIWINFSEVNDTPSGMANDGLPDYRDTFGAIAINGQEINLYLQKVPNQDIGFIWKISNATLAKVPKLYQDLGYGPLVEWFIENTPDGYLFKLNLWEWALLLSYLTLAFVIVMPITWLIKWFVLRTNNQFKLEISAIITGPFRLFLALALDRAWLANTTLSALATEIIDNAILFVLSIMWLVWSLIGLCQCIFREYLIKKGNKQGASLLRPLVNFVRVILLILAVLIWLESLGFNAGAILAGMGIGGIAIALASKQSIENLIGTMTLYSAAPIKVGHLCNFGGMRGTVEEIGLRCTRIRTVDRSVIHVPNAKLAEMEIENISEREKIRFKTDLRLDYSTTAEQLKAITTDIKALFERHELVDESPLRVTFKGFGPHGLEINIFAYLGTTSLPKYQFAAEELQFSIMDIVAQHGSKIVPVMPYVSPSA</sequence>
<proteinExistence type="inferred from homology"/>
<dbReference type="OrthoDB" id="9775207at2"/>
<dbReference type="InterPro" id="IPR006685">
    <property type="entry name" value="MscS_channel_2nd"/>
</dbReference>
<comment type="caution">
    <text evidence="11">The sequence shown here is derived from an EMBL/GenBank/DDBJ whole genome shotgun (WGS) entry which is preliminary data.</text>
</comment>
<feature type="chain" id="PRO_5012150869" evidence="8">
    <location>
        <begin position="22"/>
        <end position="531"/>
    </location>
</feature>
<dbReference type="GO" id="GO:0005886">
    <property type="term" value="C:plasma membrane"/>
    <property type="evidence" value="ECO:0007669"/>
    <property type="project" value="UniProtKB-SubCell"/>
</dbReference>
<keyword evidence="12" id="KW-1185">Reference proteome</keyword>
<evidence type="ECO:0000256" key="3">
    <source>
        <dbReference type="ARBA" id="ARBA00022475"/>
    </source>
</evidence>
<dbReference type="PROSITE" id="PS01246">
    <property type="entry name" value="UPF0003"/>
    <property type="match status" value="1"/>
</dbReference>
<dbReference type="Gene3D" id="2.30.30.60">
    <property type="match status" value="1"/>
</dbReference>
<evidence type="ECO:0000313" key="12">
    <source>
        <dbReference type="Proteomes" id="UP000194841"/>
    </source>
</evidence>
<accession>A0A244CMW0</accession>
<feature type="signal peptide" evidence="8">
    <location>
        <begin position="1"/>
        <end position="21"/>
    </location>
</feature>
<dbReference type="SUPFAM" id="SSF82861">
    <property type="entry name" value="Mechanosensitive channel protein MscS (YggB), transmembrane region"/>
    <property type="match status" value="1"/>
</dbReference>
<dbReference type="InterPro" id="IPR049142">
    <property type="entry name" value="MS_channel_1st"/>
</dbReference>
<evidence type="ECO:0000313" key="11">
    <source>
        <dbReference type="EMBL" id="OUL56934.1"/>
    </source>
</evidence>
<dbReference type="Proteomes" id="UP000194841">
    <property type="component" value="Unassembled WGS sequence"/>
</dbReference>
<evidence type="ECO:0000256" key="1">
    <source>
        <dbReference type="ARBA" id="ARBA00004651"/>
    </source>
</evidence>
<evidence type="ECO:0000256" key="8">
    <source>
        <dbReference type="SAM" id="SignalP"/>
    </source>
</evidence>
<evidence type="ECO:0000256" key="2">
    <source>
        <dbReference type="ARBA" id="ARBA00008017"/>
    </source>
</evidence>
<feature type="transmembrane region" description="Helical" evidence="7">
    <location>
        <begin position="339"/>
        <end position="357"/>
    </location>
</feature>
<dbReference type="RefSeq" id="WP_086745187.1">
    <property type="nucleotide sequence ID" value="NZ_MWPV01000005.1"/>
</dbReference>
<feature type="domain" description="Mechanosensitive ion channel transmembrane helices 2/3" evidence="10">
    <location>
        <begin position="319"/>
        <end position="359"/>
    </location>
</feature>
<feature type="domain" description="Mechanosensitive ion channel MscS" evidence="9">
    <location>
        <begin position="361"/>
        <end position="426"/>
    </location>
</feature>
<dbReference type="InterPro" id="IPR010920">
    <property type="entry name" value="LSM_dom_sf"/>
</dbReference>
<comment type="similarity">
    <text evidence="2">Belongs to the MscS (TC 1.A.23) family.</text>
</comment>
<dbReference type="PANTHER" id="PTHR30566:SF5">
    <property type="entry name" value="MECHANOSENSITIVE ION CHANNEL PROTEIN 1, MITOCHONDRIAL-RELATED"/>
    <property type="match status" value="1"/>
</dbReference>
<dbReference type="Gene3D" id="1.10.287.1260">
    <property type="match status" value="1"/>
</dbReference>
<feature type="transmembrane region" description="Helical" evidence="7">
    <location>
        <begin position="234"/>
        <end position="254"/>
    </location>
</feature>
<keyword evidence="5 7" id="KW-1133">Transmembrane helix</keyword>
<dbReference type="InterPro" id="IPR011014">
    <property type="entry name" value="MscS_channel_TM-2"/>
</dbReference>
<dbReference type="InterPro" id="IPR023408">
    <property type="entry name" value="MscS_beta-dom_sf"/>
</dbReference>
<organism evidence="11 12">
    <name type="scientific">Pseudoalteromonas ulvae</name>
    <dbReference type="NCBI Taxonomy" id="107327"/>
    <lineage>
        <taxon>Bacteria</taxon>
        <taxon>Pseudomonadati</taxon>
        <taxon>Pseudomonadota</taxon>
        <taxon>Gammaproteobacteria</taxon>
        <taxon>Alteromonadales</taxon>
        <taxon>Pseudoalteromonadaceae</taxon>
        <taxon>Pseudoalteromonas</taxon>
    </lineage>
</organism>
<dbReference type="SUPFAM" id="SSF50182">
    <property type="entry name" value="Sm-like ribonucleoproteins"/>
    <property type="match status" value="1"/>
</dbReference>
<name>A0A244CMW0_PSEDV</name>
<evidence type="ECO:0000256" key="5">
    <source>
        <dbReference type="ARBA" id="ARBA00022989"/>
    </source>
</evidence>
<dbReference type="AlphaFoldDB" id="A0A244CMW0"/>
<evidence type="ECO:0000256" key="6">
    <source>
        <dbReference type="ARBA" id="ARBA00023136"/>
    </source>
</evidence>
<dbReference type="Pfam" id="PF00924">
    <property type="entry name" value="MS_channel_2nd"/>
    <property type="match status" value="1"/>
</dbReference>
<feature type="transmembrane region" description="Helical" evidence="7">
    <location>
        <begin position="316"/>
        <end position="333"/>
    </location>
</feature>
<keyword evidence="8" id="KW-0732">Signal</keyword>